<evidence type="ECO:0000313" key="1">
    <source>
        <dbReference type="EMBL" id="SFR61169.1"/>
    </source>
</evidence>
<proteinExistence type="predicted"/>
<dbReference type="RefSeq" id="WP_089808619.1">
    <property type="nucleotide sequence ID" value="NZ_FOYT01000002.1"/>
</dbReference>
<organism evidence="1 2">
    <name type="scientific">Halogeometricum rufum</name>
    <dbReference type="NCBI Taxonomy" id="553469"/>
    <lineage>
        <taxon>Archaea</taxon>
        <taxon>Methanobacteriati</taxon>
        <taxon>Methanobacteriota</taxon>
        <taxon>Stenosarchaea group</taxon>
        <taxon>Halobacteria</taxon>
        <taxon>Halobacteriales</taxon>
        <taxon>Haloferacaceae</taxon>
        <taxon>Halogeometricum</taxon>
    </lineage>
</organism>
<accession>A0A1I6I3B6</accession>
<dbReference type="Proteomes" id="UP000198531">
    <property type="component" value="Unassembled WGS sequence"/>
</dbReference>
<dbReference type="InterPro" id="IPR007263">
    <property type="entry name" value="DCC1-like"/>
</dbReference>
<dbReference type="GO" id="GO:0015035">
    <property type="term" value="F:protein-disulfide reductase activity"/>
    <property type="evidence" value="ECO:0007669"/>
    <property type="project" value="InterPro"/>
</dbReference>
<reference evidence="2" key="1">
    <citation type="submission" date="2016-10" db="EMBL/GenBank/DDBJ databases">
        <authorList>
            <person name="Varghese N."/>
            <person name="Submissions S."/>
        </authorList>
    </citation>
    <scope>NUCLEOTIDE SEQUENCE [LARGE SCALE GENOMIC DNA]</scope>
    <source>
        <strain evidence="2">CGMCC 1.7736</strain>
    </source>
</reference>
<dbReference type="AlphaFoldDB" id="A0A1I6I3B6"/>
<sequence length="123" mass="14039">MSDAVLVYDDDCGFCTWWAEFLDGRADLRIVGFSDLDPSLRERLPPEFESCAHLVTDDAVHSCGASIEEALLRTDVGSRFRPAVESLRTFGTYRNLRELGYRRVAETRAWWGKLLSKRPPARE</sequence>
<protein>
    <submittedName>
        <fullName evidence="1">Predicted thiol-disulfide oxidoreductase YuxK, DCC family</fullName>
    </submittedName>
</protein>
<gene>
    <name evidence="1" type="ORF">SAMN04487947_2807</name>
</gene>
<evidence type="ECO:0000313" key="2">
    <source>
        <dbReference type="Proteomes" id="UP000198531"/>
    </source>
</evidence>
<keyword evidence="2" id="KW-1185">Reference proteome</keyword>
<dbReference type="STRING" id="553469.SAMN04487947_2807"/>
<dbReference type="EMBL" id="FOYT01000002">
    <property type="protein sequence ID" value="SFR61169.1"/>
    <property type="molecule type" value="Genomic_DNA"/>
</dbReference>
<dbReference type="Pfam" id="PF04134">
    <property type="entry name" value="DCC1-like"/>
    <property type="match status" value="1"/>
</dbReference>
<name>A0A1I6I3B6_9EURY</name>
<dbReference type="OrthoDB" id="195634at2157"/>